<dbReference type="PROSITE" id="PS51257">
    <property type="entry name" value="PROKAR_LIPOPROTEIN"/>
    <property type="match status" value="1"/>
</dbReference>
<dbReference type="SUPFAM" id="SSF158472">
    <property type="entry name" value="HAMP domain-like"/>
    <property type="match status" value="1"/>
</dbReference>
<evidence type="ECO:0000256" key="9">
    <source>
        <dbReference type="ARBA" id="ARBA00022989"/>
    </source>
</evidence>
<evidence type="ECO:0000313" key="13">
    <source>
        <dbReference type="Proteomes" id="UP001164909"/>
    </source>
</evidence>
<keyword evidence="4" id="KW-1003">Cell membrane</keyword>
<dbReference type="Gene3D" id="6.10.340.10">
    <property type="match status" value="1"/>
</dbReference>
<sequence>MLGFYNKSLKMRIAVLFGLIVLIGCLILFFISKNQAGKALEAEAKEAMLKVAKQLAETQNSRIQARFYIIELIANRNIIRGIWGDREATLEEKINVIKSEAKRGKSLGFKQFGIADKQGNAFLSDGSKANISDREYFKKALLGKTVVSSSIINKVDNSVVFVYATPIRHYKTNEIIGVLFGVIDGTKFSDLVGSVTYAKTGYAFAVDATGKTIAHKEIERVLKQENIIDLAKQDQSLVPLANIVSKMTKGEEGIGEYTFKGVRNIIAYSPIGSTGWSIAVVAPASEILARASGLRKFMLITSIIIIIIAVLLILLFARSITAPLILAVNHLGVIANGDFTMPVPEIYLKRKDEIGLLAKAIDKLQADIKPLLAI</sequence>
<dbReference type="PANTHER" id="PTHR45528">
    <property type="entry name" value="SENSOR HISTIDINE KINASE CPXA"/>
    <property type="match status" value="1"/>
</dbReference>
<keyword evidence="9" id="KW-1133">Transmembrane helix</keyword>
<evidence type="ECO:0000313" key="12">
    <source>
        <dbReference type="EMBL" id="WAM34187.1"/>
    </source>
</evidence>
<dbReference type="Pfam" id="PF00672">
    <property type="entry name" value="HAMP"/>
    <property type="match status" value="1"/>
</dbReference>
<dbReference type="PANTHER" id="PTHR45528:SF10">
    <property type="entry name" value="METHYL-ACCEPTING CHEMOTAXIS PROTEIN"/>
    <property type="match status" value="1"/>
</dbReference>
<dbReference type="CDD" id="cd12912">
    <property type="entry name" value="PDC2_MCP_like"/>
    <property type="match status" value="1"/>
</dbReference>
<dbReference type="RefSeq" id="WP_198525750.1">
    <property type="nucleotide sequence ID" value="NZ_CP113865.1"/>
</dbReference>
<organism evidence="12 13">
    <name type="scientific">Caldicellulosiruptor morganii</name>
    <dbReference type="NCBI Taxonomy" id="1387555"/>
    <lineage>
        <taxon>Bacteria</taxon>
        <taxon>Bacillati</taxon>
        <taxon>Bacillota</taxon>
        <taxon>Bacillota incertae sedis</taxon>
        <taxon>Caldicellulosiruptorales</taxon>
        <taxon>Caldicellulosiruptoraceae</taxon>
        <taxon>Caldicellulosiruptor</taxon>
    </lineage>
</organism>
<dbReference type="CDD" id="cd06225">
    <property type="entry name" value="HAMP"/>
    <property type="match status" value="1"/>
</dbReference>
<dbReference type="CDD" id="cd12914">
    <property type="entry name" value="PDC1_DGC_like"/>
    <property type="match status" value="1"/>
</dbReference>
<dbReference type="InterPro" id="IPR033479">
    <property type="entry name" value="dCache_1"/>
</dbReference>
<comment type="catalytic activity">
    <reaction evidence="1">
        <text>ATP + protein L-histidine = ADP + protein N-phospho-L-histidine.</text>
        <dbReference type="EC" id="2.7.13.3"/>
    </reaction>
</comment>
<keyword evidence="10" id="KW-0472">Membrane</keyword>
<evidence type="ECO:0000256" key="6">
    <source>
        <dbReference type="ARBA" id="ARBA00022679"/>
    </source>
</evidence>
<dbReference type="PROSITE" id="PS50885">
    <property type="entry name" value="HAMP"/>
    <property type="match status" value="1"/>
</dbReference>
<keyword evidence="8" id="KW-0418">Kinase</keyword>
<dbReference type="SMART" id="SM00304">
    <property type="entry name" value="HAMP"/>
    <property type="match status" value="1"/>
</dbReference>
<dbReference type="Proteomes" id="UP001164909">
    <property type="component" value="Chromosome"/>
</dbReference>
<gene>
    <name evidence="12" type="ORF">OTK00_000364</name>
</gene>
<comment type="subcellular location">
    <subcellularLocation>
        <location evidence="2">Cell membrane</location>
        <topology evidence="2">Multi-pass membrane protein</topology>
    </subcellularLocation>
</comment>
<evidence type="ECO:0000259" key="11">
    <source>
        <dbReference type="PROSITE" id="PS50885"/>
    </source>
</evidence>
<evidence type="ECO:0000256" key="7">
    <source>
        <dbReference type="ARBA" id="ARBA00022692"/>
    </source>
</evidence>
<accession>A0ABY7BQJ5</accession>
<evidence type="ECO:0000256" key="5">
    <source>
        <dbReference type="ARBA" id="ARBA00022553"/>
    </source>
</evidence>
<dbReference type="Pfam" id="PF02743">
    <property type="entry name" value="dCache_1"/>
    <property type="match status" value="1"/>
</dbReference>
<evidence type="ECO:0000256" key="8">
    <source>
        <dbReference type="ARBA" id="ARBA00022777"/>
    </source>
</evidence>
<name>A0ABY7BQJ5_9FIRM</name>
<dbReference type="Gene3D" id="3.30.450.20">
    <property type="entry name" value="PAS domain"/>
    <property type="match status" value="1"/>
</dbReference>
<evidence type="ECO:0000256" key="3">
    <source>
        <dbReference type="ARBA" id="ARBA00012438"/>
    </source>
</evidence>
<evidence type="ECO:0000256" key="1">
    <source>
        <dbReference type="ARBA" id="ARBA00000085"/>
    </source>
</evidence>
<protein>
    <recommendedName>
        <fullName evidence="3">histidine kinase</fullName>
        <ecNumber evidence="3">2.7.13.3</ecNumber>
    </recommendedName>
</protein>
<keyword evidence="6" id="KW-0808">Transferase</keyword>
<keyword evidence="13" id="KW-1185">Reference proteome</keyword>
<keyword evidence="5" id="KW-0597">Phosphoprotein</keyword>
<dbReference type="EMBL" id="CP113865">
    <property type="protein sequence ID" value="WAM34187.1"/>
    <property type="molecule type" value="Genomic_DNA"/>
</dbReference>
<evidence type="ECO:0000256" key="4">
    <source>
        <dbReference type="ARBA" id="ARBA00022475"/>
    </source>
</evidence>
<evidence type="ECO:0000256" key="10">
    <source>
        <dbReference type="ARBA" id="ARBA00023136"/>
    </source>
</evidence>
<evidence type="ECO:0000256" key="2">
    <source>
        <dbReference type="ARBA" id="ARBA00004651"/>
    </source>
</evidence>
<reference evidence="12" key="1">
    <citation type="submission" date="2022-12" db="EMBL/GenBank/DDBJ databases">
        <authorList>
            <person name="Bing R.G."/>
            <person name="Willard D.J."/>
            <person name="Manesh M.J.H."/>
            <person name="Laemthong T."/>
            <person name="Crosby J.R."/>
            <person name="Kelly R.M."/>
        </authorList>
    </citation>
    <scope>NUCLEOTIDE SEQUENCE</scope>
    <source>
        <strain evidence="12">DSM 8990</strain>
    </source>
</reference>
<dbReference type="InterPro" id="IPR050398">
    <property type="entry name" value="HssS/ArlS-like"/>
</dbReference>
<dbReference type="EC" id="2.7.13.3" evidence="3"/>
<proteinExistence type="predicted"/>
<dbReference type="InterPro" id="IPR003660">
    <property type="entry name" value="HAMP_dom"/>
</dbReference>
<feature type="domain" description="HAMP" evidence="11">
    <location>
        <begin position="318"/>
        <end position="373"/>
    </location>
</feature>
<keyword evidence="7" id="KW-0812">Transmembrane</keyword>